<reference evidence="3" key="1">
    <citation type="submission" date="2023-03" db="EMBL/GenBank/DDBJ databases">
        <title>Andean soil-derived lignocellulolytic bacterial consortium as a source of novel taxa and putative plastic-active enzymes.</title>
        <authorList>
            <person name="Diaz-Garcia L."/>
            <person name="Chuvochina M."/>
            <person name="Feuerriegel G."/>
            <person name="Bunk B."/>
            <person name="Sproer C."/>
            <person name="Streit W.R."/>
            <person name="Rodriguez L.M."/>
            <person name="Overmann J."/>
            <person name="Jimenez D.J."/>
        </authorList>
    </citation>
    <scope>NUCLEOTIDE SEQUENCE</scope>
    <source>
        <strain evidence="3">MAG 2441</strain>
    </source>
</reference>
<accession>A0AA95JD70</accession>
<feature type="transmembrane region" description="Helical" evidence="1">
    <location>
        <begin position="155"/>
        <end position="175"/>
    </location>
</feature>
<keyword evidence="1" id="KW-0472">Membrane</keyword>
<name>A0AA95JD70_9BACL</name>
<sequence>MQNTIRRLSLLCTLVFAIIAIFVSMNGTAYLDEKIIASIQGLQSDTLTSIMTAITSLASEVGITLISIASVIIIFMRFRRRREILLLISVVCGSALLNKVFKLLFARERPDFNRLIEEAGYSFPSGHSMAAFSLYGILCYIVWENSRERRWRLISLLAGAVIIVMIGISRIYLGVHYPSDVIGGYFATAALLFLIVSLYPPKRKEPVK</sequence>
<dbReference type="InterPro" id="IPR000326">
    <property type="entry name" value="PAP2/HPO"/>
</dbReference>
<dbReference type="SUPFAM" id="SSF48317">
    <property type="entry name" value="Acid phosphatase/Vanadium-dependent haloperoxidase"/>
    <property type="match status" value="1"/>
</dbReference>
<feature type="transmembrane region" description="Helical" evidence="1">
    <location>
        <begin position="84"/>
        <end position="105"/>
    </location>
</feature>
<evidence type="ECO:0000259" key="2">
    <source>
        <dbReference type="SMART" id="SM00014"/>
    </source>
</evidence>
<dbReference type="InterPro" id="IPR036938">
    <property type="entry name" value="PAP2/HPO_sf"/>
</dbReference>
<feature type="transmembrane region" description="Helical" evidence="1">
    <location>
        <begin position="125"/>
        <end position="143"/>
    </location>
</feature>
<protein>
    <submittedName>
        <fullName evidence="3">Phosphatase PAP2 family protein</fullName>
    </submittedName>
</protein>
<dbReference type="Gene3D" id="1.20.144.10">
    <property type="entry name" value="Phosphatidic acid phosphatase type 2/haloperoxidase"/>
    <property type="match status" value="2"/>
</dbReference>
<keyword evidence="4" id="KW-1185">Reference proteome</keyword>
<dbReference type="CDD" id="cd03392">
    <property type="entry name" value="PAP2_like_2"/>
    <property type="match status" value="1"/>
</dbReference>
<feature type="domain" description="Phosphatidic acid phosphatase type 2/haloperoxidase" evidence="2">
    <location>
        <begin position="84"/>
        <end position="196"/>
    </location>
</feature>
<keyword evidence="1" id="KW-0812">Transmembrane</keyword>
<organism evidence="3 4">
    <name type="scientific">Candidatus Cohnella colombiensis</name>
    <dbReference type="NCBI Taxonomy" id="3121368"/>
    <lineage>
        <taxon>Bacteria</taxon>
        <taxon>Bacillati</taxon>
        <taxon>Bacillota</taxon>
        <taxon>Bacilli</taxon>
        <taxon>Bacillales</taxon>
        <taxon>Paenibacillaceae</taxon>
        <taxon>Cohnella</taxon>
    </lineage>
</organism>
<feature type="transmembrane region" description="Helical" evidence="1">
    <location>
        <begin position="181"/>
        <end position="199"/>
    </location>
</feature>
<evidence type="ECO:0000313" key="4">
    <source>
        <dbReference type="Proteomes" id="UP001178662"/>
    </source>
</evidence>
<proteinExistence type="predicted"/>
<dbReference type="EMBL" id="CP119317">
    <property type="protein sequence ID" value="WEK56001.1"/>
    <property type="molecule type" value="Genomic_DNA"/>
</dbReference>
<dbReference type="PANTHER" id="PTHR14969">
    <property type="entry name" value="SPHINGOSINE-1-PHOSPHATE PHOSPHOHYDROLASE"/>
    <property type="match status" value="1"/>
</dbReference>
<dbReference type="Pfam" id="PF01569">
    <property type="entry name" value="PAP2"/>
    <property type="match status" value="1"/>
</dbReference>
<dbReference type="SMART" id="SM00014">
    <property type="entry name" value="acidPPc"/>
    <property type="match status" value="1"/>
</dbReference>
<dbReference type="AlphaFoldDB" id="A0AA95JD70"/>
<dbReference type="Proteomes" id="UP001178662">
    <property type="component" value="Chromosome"/>
</dbReference>
<gene>
    <name evidence="3" type="ORF">P0Y55_08125</name>
</gene>
<feature type="transmembrane region" description="Helical" evidence="1">
    <location>
        <begin position="47"/>
        <end position="75"/>
    </location>
</feature>
<evidence type="ECO:0000256" key="1">
    <source>
        <dbReference type="SAM" id="Phobius"/>
    </source>
</evidence>
<dbReference type="PANTHER" id="PTHR14969:SF13">
    <property type="entry name" value="AT30094P"/>
    <property type="match status" value="1"/>
</dbReference>
<keyword evidence="1" id="KW-1133">Transmembrane helix</keyword>
<evidence type="ECO:0000313" key="3">
    <source>
        <dbReference type="EMBL" id="WEK56001.1"/>
    </source>
</evidence>